<dbReference type="EMBL" id="KK365181">
    <property type="protein sequence ID" value="KCZ80447.1"/>
    <property type="molecule type" value="Genomic_DNA"/>
</dbReference>
<dbReference type="PANTHER" id="PTHR11139">
    <property type="entry name" value="ATAXIA TELANGIECTASIA MUTATED ATM -RELATED"/>
    <property type="match status" value="1"/>
</dbReference>
<dbReference type="PROSITE" id="PS50290">
    <property type="entry name" value="PI3_4_KINASE_3"/>
    <property type="match status" value="1"/>
</dbReference>
<organism evidence="7 8">
    <name type="scientific">Anncaliia algerae PRA339</name>
    <dbReference type="NCBI Taxonomy" id="1288291"/>
    <lineage>
        <taxon>Eukaryota</taxon>
        <taxon>Fungi</taxon>
        <taxon>Fungi incertae sedis</taxon>
        <taxon>Microsporidia</taxon>
        <taxon>Tubulinosematoidea</taxon>
        <taxon>Tubulinosematidae</taxon>
        <taxon>Anncaliia</taxon>
    </lineage>
</organism>
<reference evidence="8" key="1">
    <citation type="submission" date="2013-02" db="EMBL/GenBank/DDBJ databases">
        <authorList>
            <consortium name="The Broad Institute Genome Sequencing Platform"/>
            <person name="Cuomo C."/>
            <person name="Becnel J."/>
            <person name="Sanscrainte N."/>
            <person name="Walker B."/>
            <person name="Young S.K."/>
            <person name="Zeng Q."/>
            <person name="Gargeya S."/>
            <person name="Fitzgerald M."/>
            <person name="Haas B."/>
            <person name="Abouelleil A."/>
            <person name="Alvarado L."/>
            <person name="Arachchi H.M."/>
            <person name="Berlin A.M."/>
            <person name="Chapman S.B."/>
            <person name="Dewar J."/>
            <person name="Goldberg J."/>
            <person name="Griggs A."/>
            <person name="Gujja S."/>
            <person name="Hansen M."/>
            <person name="Howarth C."/>
            <person name="Imamovic A."/>
            <person name="Larimer J."/>
            <person name="McCowan C."/>
            <person name="Murphy C."/>
            <person name="Neiman D."/>
            <person name="Pearson M."/>
            <person name="Priest M."/>
            <person name="Roberts A."/>
            <person name="Saif S."/>
            <person name="Shea T."/>
            <person name="Sisk P."/>
            <person name="Sykes S."/>
            <person name="Wortman J."/>
            <person name="Nusbaum C."/>
            <person name="Birren B."/>
        </authorList>
    </citation>
    <scope>NUCLEOTIDE SEQUENCE [LARGE SCALE GENOMIC DNA]</scope>
    <source>
        <strain evidence="8">PRA339</strain>
    </source>
</reference>
<dbReference type="SMART" id="SM01343">
    <property type="entry name" value="FATC"/>
    <property type="match status" value="1"/>
</dbReference>
<dbReference type="PROSITE" id="PS51190">
    <property type="entry name" value="FATC"/>
    <property type="match status" value="1"/>
</dbReference>
<evidence type="ECO:0000313" key="8">
    <source>
        <dbReference type="Proteomes" id="UP000030655"/>
    </source>
</evidence>
<dbReference type="GO" id="GO:0006281">
    <property type="term" value="P:DNA repair"/>
    <property type="evidence" value="ECO:0007669"/>
    <property type="project" value="TreeGrafter"/>
</dbReference>
<keyword evidence="2" id="KW-0808">Transferase</keyword>
<dbReference type="CDD" id="cd00892">
    <property type="entry name" value="PIKKc_ATR"/>
    <property type="match status" value="1"/>
</dbReference>
<keyword evidence="4" id="KW-0539">Nucleus</keyword>
<dbReference type="GO" id="GO:0004674">
    <property type="term" value="F:protein serine/threonine kinase activity"/>
    <property type="evidence" value="ECO:0007669"/>
    <property type="project" value="UniProtKB-KW"/>
</dbReference>
<dbReference type="GO" id="GO:0000077">
    <property type="term" value="P:DNA damage checkpoint signaling"/>
    <property type="evidence" value="ECO:0007669"/>
    <property type="project" value="TreeGrafter"/>
</dbReference>
<dbReference type="SUPFAM" id="SSF56112">
    <property type="entry name" value="Protein kinase-like (PK-like)"/>
    <property type="match status" value="1"/>
</dbReference>
<evidence type="ECO:0000256" key="4">
    <source>
        <dbReference type="ARBA" id="ARBA00023242"/>
    </source>
</evidence>
<proteinExistence type="predicted"/>
<dbReference type="Proteomes" id="UP000030655">
    <property type="component" value="Unassembled WGS sequence"/>
</dbReference>
<reference evidence="7 8" key="2">
    <citation type="submission" date="2014-03" db="EMBL/GenBank/DDBJ databases">
        <title>The Genome Sequence of Anncaliia algerae insect isolate PRA339.</title>
        <authorList>
            <consortium name="The Broad Institute Genome Sequencing Platform"/>
            <consortium name="The Broad Institute Genome Sequencing Center for Infectious Disease"/>
            <person name="Cuomo C."/>
            <person name="Becnel J."/>
            <person name="Sanscrainte N."/>
            <person name="Walker B."/>
            <person name="Young S.K."/>
            <person name="Zeng Q."/>
            <person name="Gargeya S."/>
            <person name="Fitzgerald M."/>
            <person name="Haas B."/>
            <person name="Abouelleil A."/>
            <person name="Alvarado L."/>
            <person name="Arachchi H.M."/>
            <person name="Berlin A.M."/>
            <person name="Chapman S.B."/>
            <person name="Dewar J."/>
            <person name="Goldberg J."/>
            <person name="Griggs A."/>
            <person name="Gujja S."/>
            <person name="Hansen M."/>
            <person name="Howarth C."/>
            <person name="Imamovic A."/>
            <person name="Larimer J."/>
            <person name="McCowan C."/>
            <person name="Murphy C."/>
            <person name="Neiman D."/>
            <person name="Pearson M."/>
            <person name="Priest M."/>
            <person name="Roberts A."/>
            <person name="Saif S."/>
            <person name="Shea T."/>
            <person name="Sisk P."/>
            <person name="Sykes S."/>
            <person name="Wortman J."/>
            <person name="Nusbaum C."/>
            <person name="Birren B."/>
        </authorList>
    </citation>
    <scope>NUCLEOTIDE SEQUENCE [LARGE SCALE GENOMIC DNA]</scope>
    <source>
        <strain evidence="7 8">PRA339</strain>
    </source>
</reference>
<evidence type="ECO:0000259" key="6">
    <source>
        <dbReference type="PROSITE" id="PS51190"/>
    </source>
</evidence>
<dbReference type="STRING" id="1288291.A0A059F009"/>
<comment type="subcellular location">
    <subcellularLocation>
        <location evidence="1">Nucleus</location>
    </subcellularLocation>
</comment>
<keyword evidence="3" id="KW-0227">DNA damage</keyword>
<keyword evidence="2" id="KW-0418">Kinase</keyword>
<dbReference type="GO" id="GO:0000723">
    <property type="term" value="P:telomere maintenance"/>
    <property type="evidence" value="ECO:0007669"/>
    <property type="project" value="TreeGrafter"/>
</dbReference>
<accession>A0A059F009</accession>
<dbReference type="SMART" id="SM00146">
    <property type="entry name" value="PI3Kc"/>
    <property type="match status" value="1"/>
</dbReference>
<dbReference type="PANTHER" id="PTHR11139:SF69">
    <property type="entry name" value="SERINE_THREONINE-PROTEIN KINASE ATR"/>
    <property type="match status" value="1"/>
</dbReference>
<evidence type="ECO:0000256" key="3">
    <source>
        <dbReference type="ARBA" id="ARBA00022763"/>
    </source>
</evidence>
<dbReference type="Pfam" id="PF00454">
    <property type="entry name" value="PI3_PI4_kinase"/>
    <property type="match status" value="1"/>
</dbReference>
<dbReference type="InterPro" id="IPR036940">
    <property type="entry name" value="PI3/4_kinase_cat_sf"/>
</dbReference>
<evidence type="ECO:0000256" key="2">
    <source>
        <dbReference type="ARBA" id="ARBA00022527"/>
    </source>
</evidence>
<feature type="domain" description="PI3K/PI4K catalytic" evidence="5">
    <location>
        <begin position="1379"/>
        <end position="1677"/>
    </location>
</feature>
<dbReference type="VEuPathDB" id="MicrosporidiaDB:H312_02171"/>
<dbReference type="InterPro" id="IPR003152">
    <property type="entry name" value="FATC_dom"/>
</dbReference>
<sequence length="1685" mass="200574">MDRNYKKNLCLKEIQSAPCVQTYISCLEKISSKKVINAVIQSILDNKTLIPHFYSFLLGRVKNNILFYDKCRKSNFHLLLQHVAIKEEDYFFALEFYKVIPIKTIENFACFLNLYIYQTIKNDYKIDKIYPNFDSSLEKQVFIEYFHNLIKFYQRNKFDETTFIFLKELINASSYKDKNAFIYIIESFLNENVSSYEAIRPTLLDNETNNDFLNFYNPLHVKDVDSEKYIYLFLCYKNSDNNVCNICGMKIKHLASFFQIKEGYYNNLLDILLNRIVNLQDSNLNHILIHEPRFLTISNFKNILQFSLFRNEDIYFKLLVNFPSNNENEAVILEELKKIYNNTSSFTSIFKVFRHVNCSDKILFAVFIILYKLFVSSNSFIKRKIKNFFFNNLLTFNKLRQKIIEYVYLNGNSTYNTNEKIFAEVSDMFNYPVNDFIRMNMIYIFPISLHSVNYSKEELVKNSLYFFINSYINNGGENLSGVDNNEIFADNGYEIFAYFLVLNYNLIHLLDAFTEEGSKIYLINNIEPILFNIRTIYMEFMIECDLLNVFQFLIKTLDEYLKNFYHIEIYILLEFYLECFIFSNPFIGSNYCNYIQKNEELFCQMFYNSKNLKEILLPYLPNNILININGIIDKLLSRNINSTSGKKYLFEKVIRLKEDINSSNNNINLSEENTKLINEIFNKKIYSEEIFEFLSKIEKFNSVCVPLNIETSSYFNDDITSLSNISSFLINVLLSNINYDKQYIYYYAIQESIKIIDNLEEKPFFKSIKTFMKTKYYIKINLEQCLSIYESNIKYDKFIHNLLLYLMNDLCYKEIDLYELTKYSLLLDDNVKEMYLFIIIKYIIFKNNTSIINQLKQLLNQVLNDKENYIDKKITYFLMNLFIFLDKNIFDLKDVLDLALIVNDNYFIIYLTEKIVTLTENKLYYYNILMHSSYLINNHDYIKGLQSLIDSFSLTHLFYKLCLEKNFTLAKKCITMREENNRILEVLEVNEKTDLENETIEKLIDDESLVSWDNSYSEGLKKNIFFSETISNNLKLEKFKFFNDISLFLENKEINLVSINYKFYETFCEILSKRNFKNIERLNKLMLEVKIIKINKLIENNEIENALGEITYLLSKGEYGILYEQSKLLLKINKKIEAKLCLQKLFSLINENKINDKKLRIKITILYCKLMENGLEYDNAIKSINDSEELYFLQGKYYENKDINKSITSFILSTKYGNKYTGEAIPLIFHLYFDNDTKKEATVEKYMSDFIYKTDIYVLLPYFTQIIPKIACNNYELVKQLLIRFYNEIPEKTFWDSFIFINSSSPETKKRMDEILRAIKFDSKVLFASFTNVSLIFTKIAQSRIQRQRINLNEIIKKELEYESVTLPNFKMDCKIEMMHEEIVVFVSLQSPKRIEITGSDGKRYFFLCKSNDDLRKDGRFLEICDLLNKSFEQIQENKRENVKIKLYKVIAFNHKTGIIEWIDGLTSLKDLVYKYGEKSKIYEVVNKFRSKKKIGIKEFRNIKLTPVLHKWLEDKCNPKEWFYSRERFIQSYAVMNIIGWFMGLGDRHCENILFDRSKFTVDVDLNCLFDKAKTFEIPEKVPFRLTNNILDAFGILKVEGCYRETMEYTLKILIEKKNLIIANLLSFLYDPVFEWKKKNPISVIDELKDKLMINDIQSKVDELIKEATDENNLSEMYIGWMSFV</sequence>
<dbReference type="Gene3D" id="3.30.1010.10">
    <property type="entry name" value="Phosphatidylinositol 3-kinase Catalytic Subunit, Chain A, domain 4"/>
    <property type="match status" value="1"/>
</dbReference>
<feature type="domain" description="FATC" evidence="6">
    <location>
        <begin position="1640"/>
        <end position="1685"/>
    </location>
</feature>
<protein>
    <submittedName>
        <fullName evidence="7">Uncharacterized protein</fullName>
    </submittedName>
</protein>
<dbReference type="HOGENOM" id="CLU_241340_0_0_1"/>
<dbReference type="InterPro" id="IPR050517">
    <property type="entry name" value="DDR_Repair_Kinase"/>
</dbReference>
<dbReference type="OrthoDB" id="381190at2759"/>
<evidence type="ECO:0000259" key="5">
    <source>
        <dbReference type="PROSITE" id="PS50290"/>
    </source>
</evidence>
<evidence type="ECO:0000313" key="7">
    <source>
        <dbReference type="EMBL" id="KCZ80447.1"/>
    </source>
</evidence>
<dbReference type="GO" id="GO:0005634">
    <property type="term" value="C:nucleus"/>
    <property type="evidence" value="ECO:0007669"/>
    <property type="project" value="UniProtKB-SubCell"/>
</dbReference>
<keyword evidence="2" id="KW-0723">Serine/threonine-protein kinase</keyword>
<gene>
    <name evidence="7" type="ORF">H312_02171</name>
</gene>
<evidence type="ECO:0000256" key="1">
    <source>
        <dbReference type="ARBA" id="ARBA00004123"/>
    </source>
</evidence>
<dbReference type="InterPro" id="IPR000403">
    <property type="entry name" value="PI3/4_kinase_cat_dom"/>
</dbReference>
<dbReference type="Pfam" id="PF02260">
    <property type="entry name" value="FATC"/>
    <property type="match status" value="1"/>
</dbReference>
<dbReference type="InterPro" id="IPR011009">
    <property type="entry name" value="Kinase-like_dom_sf"/>
</dbReference>
<name>A0A059F009_9MICR</name>
<keyword evidence="8" id="KW-1185">Reference proteome</keyword>
<dbReference type="GO" id="GO:0005694">
    <property type="term" value="C:chromosome"/>
    <property type="evidence" value="ECO:0007669"/>
    <property type="project" value="TreeGrafter"/>
</dbReference>
<dbReference type="Gene3D" id="1.10.1070.11">
    <property type="entry name" value="Phosphatidylinositol 3-/4-kinase, catalytic domain"/>
    <property type="match status" value="1"/>
</dbReference>